<name>H8ZFT6_NEMA1</name>
<dbReference type="HOGENOM" id="CLU_2413793_0_0_1"/>
<organism evidence="2">
    <name type="scientific">Nematocida ausubeli (strain ATCC PRA-371 / ERTm2)</name>
    <name type="common">Nematode killer fungus</name>
    <dbReference type="NCBI Taxonomy" id="1913371"/>
    <lineage>
        <taxon>Eukaryota</taxon>
        <taxon>Fungi</taxon>
        <taxon>Fungi incertae sedis</taxon>
        <taxon>Microsporidia</taxon>
        <taxon>Nematocida</taxon>
    </lineage>
</organism>
<protein>
    <submittedName>
        <fullName evidence="2">Uncharacterized protein</fullName>
    </submittedName>
</protein>
<proteinExistence type="predicted"/>
<evidence type="ECO:0000256" key="1">
    <source>
        <dbReference type="SAM" id="MobiDB-lite"/>
    </source>
</evidence>
<sequence>MQNLLLLDSSPTGKPTRIINIVITEIDNNLLFNEILPENNGNLIVFDILKDKKRMKGLLKVTRLNTRSVKSNDKNTELIPQVEKSNDRNDRT</sequence>
<dbReference type="EMBL" id="JH604641">
    <property type="protein sequence ID" value="EHY64488.1"/>
    <property type="molecule type" value="Genomic_DNA"/>
</dbReference>
<gene>
    <name evidence="2" type="ORF">NERG_02457</name>
</gene>
<dbReference type="AlphaFoldDB" id="H8ZFT6"/>
<dbReference type="Proteomes" id="UP000005622">
    <property type="component" value="Unassembled WGS sequence"/>
</dbReference>
<evidence type="ECO:0000313" key="2">
    <source>
        <dbReference type="EMBL" id="EHY64488.1"/>
    </source>
</evidence>
<feature type="region of interest" description="Disordered" evidence="1">
    <location>
        <begin position="70"/>
        <end position="92"/>
    </location>
</feature>
<accession>H8ZFT6</accession>
<reference evidence="2" key="1">
    <citation type="submission" date="2011-03" db="EMBL/GenBank/DDBJ databases">
        <title>The Genome Sequence of Nematocida sp1 strain ERTm2.</title>
        <authorList>
            <consortium name="The Broad Institute Genome Sequencing Platform"/>
            <consortium name="The Broad Institute Genome Sequencing Center for Infectious Disease"/>
            <person name="Cuomo C."/>
            <person name="Troemel E."/>
            <person name="Young S.K."/>
            <person name="Zeng Q."/>
            <person name="Gargeya S."/>
            <person name="Fitzgerald M."/>
            <person name="Haas B."/>
            <person name="Abouelleil A."/>
            <person name="Alvarado L."/>
            <person name="Arachchi H.M."/>
            <person name="Berlin A."/>
            <person name="Brown A."/>
            <person name="Chapman S.B."/>
            <person name="Chen Z."/>
            <person name="Dunbar C."/>
            <person name="Freedman E."/>
            <person name="Gearin G."/>
            <person name="Gellesch M."/>
            <person name="Goldberg J."/>
            <person name="Griggs A."/>
            <person name="Gujja S."/>
            <person name="Heilman E.R."/>
            <person name="Heiman D."/>
            <person name="Howarth C."/>
            <person name="Larson L."/>
            <person name="Lui A."/>
            <person name="MacDonald P.J.P."/>
            <person name="Mehta T."/>
            <person name="Montmayeur A."/>
            <person name="Murphy C."/>
            <person name="Neiman D."/>
            <person name="Pearson M."/>
            <person name="Priest M."/>
            <person name="Roberts A."/>
            <person name="Saif S."/>
            <person name="Shea T."/>
            <person name="Shenoy N."/>
            <person name="Sisk P."/>
            <person name="Stolte C."/>
            <person name="Sykes S."/>
            <person name="White J."/>
            <person name="Yandava C."/>
            <person name="Wortman J."/>
            <person name="Nusbaum C."/>
            <person name="Birren B."/>
        </authorList>
    </citation>
    <scope>NUCLEOTIDE SEQUENCE</scope>
    <source>
        <strain evidence="2">ERTm2</strain>
    </source>
</reference>